<dbReference type="InterPro" id="IPR057596">
    <property type="entry name" value="RDRP_core"/>
</dbReference>
<reference evidence="2 3" key="1">
    <citation type="submission" date="2021-02" db="EMBL/GenBank/DDBJ databases">
        <title>Paenibacillus tianjinensis sp. nov.</title>
        <authorList>
            <person name="Liu H."/>
        </authorList>
    </citation>
    <scope>NUCLEOTIDE SEQUENCE [LARGE SCALE GENOMIC DNA]</scope>
    <source>
        <strain evidence="2 3">TB2019</strain>
    </source>
</reference>
<feature type="domain" description="RDRP core" evidence="1">
    <location>
        <begin position="100"/>
        <end position="449"/>
    </location>
</feature>
<accession>A0ABX7L6V9</accession>
<dbReference type="Proteomes" id="UP000663452">
    <property type="component" value="Chromosome"/>
</dbReference>
<evidence type="ECO:0000313" key="2">
    <source>
        <dbReference type="EMBL" id="QSF43521.1"/>
    </source>
</evidence>
<gene>
    <name evidence="2" type="ORF">JRJ22_19860</name>
</gene>
<keyword evidence="3" id="KW-1185">Reference proteome</keyword>
<protein>
    <recommendedName>
        <fullName evidence="1">RDRP core domain-containing protein</fullName>
    </recommendedName>
</protein>
<dbReference type="EMBL" id="CP070969">
    <property type="protein sequence ID" value="QSF43521.1"/>
    <property type="molecule type" value="Genomic_DNA"/>
</dbReference>
<proteinExistence type="predicted"/>
<sequence>MSIHRRLNKNYRYRYLLKGKIKSAHIEDDTKKRFEEKISRTSTRIKKLKDTLYELFAKNEELRVLCSELIREKNTISVFDSVLTRTLKVKQNTLTKDILVVQTYFFDILKDLIHNGFIFDNEKYICFTASAGQIRTKKTVFIKEKTFNKYQQSLMCGLTIKKINDHKGVNINKYLAYLALCNSATEKWDEFDIDKSIVVNDMETLVNCTVDFIDDKTYEIETKNMDIPIEHTDGCGMILPRVSKNSMMVRLPWVKGLLVPFPFDKFIREENKKAKKGLYGTVKDIYGKEHDLNAEKIEVIFTKSQFKMWKYYSSWDEYKKFYKKFKCHAGKCNEEESFIKNAKLNYQMLQTLTDITDDELRTISEETRSNIINVGTDRRTMLKILGATETNINKNYVQQALEIYPELLNDTYSKEILKQTKKSMVMSAKAGKISISGKYTFICPDLYAFCEYLIKDDKDPKGLIDDGEVSCFLYNDEEKLDCLRSPHLYREHAVRRNKVNKEMKRWFVTKNLYTSCHDAISKILMFDVDGDKSLVCNDKTIVSVAERNMKGINPLFYNMAKAEAQPVNYETIYEGLKSAYTGGNIGMISNDITKIWNSNNVNLDVIKLLCMENNFTIDYAKTLYKPERPNNKKKIITEYTKSKTPHFFIYAKDKEKINVELANESVVNRLGKLIPNPRIKFSAMNIGEFDYRVLMNKEYAKRDIDNQIIEKYKELDLKKRFMDTRPVDGHYTGDSLFVYKNIREKILDVCDDVEHVVDVLVQFLYEKKKSSYKTTLWSSFGDVIVENIKNNIIKDTKETIILCESCGERIEKDNKNRKYCSECQKSIRLIQKREWDRNNKRNRHNVRHS</sequence>
<evidence type="ECO:0000259" key="1">
    <source>
        <dbReference type="Pfam" id="PF05183"/>
    </source>
</evidence>
<name>A0ABX7L6V9_9BACL</name>
<dbReference type="RefSeq" id="WP_206101154.1">
    <property type="nucleotide sequence ID" value="NZ_CP070969.1"/>
</dbReference>
<dbReference type="Pfam" id="PF05183">
    <property type="entry name" value="RdRP"/>
    <property type="match status" value="1"/>
</dbReference>
<evidence type="ECO:0000313" key="3">
    <source>
        <dbReference type="Proteomes" id="UP000663452"/>
    </source>
</evidence>
<organism evidence="2 3">
    <name type="scientific">Paenibacillus tianjinensis</name>
    <dbReference type="NCBI Taxonomy" id="2810347"/>
    <lineage>
        <taxon>Bacteria</taxon>
        <taxon>Bacillati</taxon>
        <taxon>Bacillota</taxon>
        <taxon>Bacilli</taxon>
        <taxon>Bacillales</taxon>
        <taxon>Paenibacillaceae</taxon>
        <taxon>Paenibacillus</taxon>
    </lineage>
</organism>